<evidence type="ECO:0000256" key="4">
    <source>
        <dbReference type="SAM" id="MobiDB-lite"/>
    </source>
</evidence>
<keyword evidence="5" id="KW-1185">Reference proteome</keyword>
<dbReference type="InterPro" id="IPR006708">
    <property type="entry name" value="Pex19"/>
</dbReference>
<dbReference type="PANTHER" id="PTHR12774">
    <property type="entry name" value="PEROXISOMAL BIOGENESIS FACTOR 19"/>
    <property type="match status" value="1"/>
</dbReference>
<feature type="region of interest" description="Disordered" evidence="4">
    <location>
        <begin position="1"/>
        <end position="28"/>
    </location>
</feature>
<dbReference type="Gene3D" id="1.20.120.900">
    <property type="entry name" value="Pex19, mPTS binding domain"/>
    <property type="match status" value="1"/>
</dbReference>
<accession>A0A0N5AI78</accession>
<dbReference type="GO" id="GO:0045046">
    <property type="term" value="P:protein import into peroxisome membrane"/>
    <property type="evidence" value="ECO:0007669"/>
    <property type="project" value="TreeGrafter"/>
</dbReference>
<dbReference type="STRING" id="451379.A0A0N5AI78"/>
<evidence type="ECO:0000256" key="2">
    <source>
        <dbReference type="ARBA" id="ARBA00029688"/>
    </source>
</evidence>
<sequence>MSSNQNEDEDLTSLLDSALADFGKPKNTDDEIDEMMDELDAKAVEKAVKHFDEIMNKNGKSCGASTSRVTPFNAYVFFNFQTTDAESGKSKFHDRFLDEEELKAAENFQSMMKALIQAEEKTRQSQKLESGVKDIDKILSNEFFLKLKTLADREPSEFLDNSSWLMVMEFAKTIFAKDFMYPTVQQIRTKFLEYMAENKNLSEENRKNYENQINILTRICEAYEKKPSENNEFSADVADEICNLVTELQSYGYPPEEVVGSIPPGWSMDQASGLPHVDDVSKAADACCLM</sequence>
<dbReference type="GO" id="GO:0033328">
    <property type="term" value="F:peroxisome membrane targeting sequence binding"/>
    <property type="evidence" value="ECO:0007669"/>
    <property type="project" value="TreeGrafter"/>
</dbReference>
<proteinExistence type="inferred from homology"/>
<feature type="coiled-coil region" evidence="3">
    <location>
        <begin position="184"/>
        <end position="226"/>
    </location>
</feature>
<evidence type="ECO:0000313" key="5">
    <source>
        <dbReference type="Proteomes" id="UP000046393"/>
    </source>
</evidence>
<dbReference type="AlphaFoldDB" id="A0A0N5AI78"/>
<evidence type="ECO:0000256" key="3">
    <source>
        <dbReference type="SAM" id="Coils"/>
    </source>
</evidence>
<evidence type="ECO:0000313" key="6">
    <source>
        <dbReference type="WBParaSite" id="SMUV_0000411201-mRNA-1"/>
    </source>
</evidence>
<evidence type="ECO:0000256" key="1">
    <source>
        <dbReference type="ARBA" id="ARBA00006326"/>
    </source>
</evidence>
<protein>
    <recommendedName>
        <fullName evidence="2">Peroxin-19</fullName>
    </recommendedName>
</protein>
<dbReference type="GO" id="GO:0005778">
    <property type="term" value="C:peroxisomal membrane"/>
    <property type="evidence" value="ECO:0007669"/>
    <property type="project" value="TreeGrafter"/>
</dbReference>
<dbReference type="WBParaSite" id="SMUV_0000411201-mRNA-1">
    <property type="protein sequence ID" value="SMUV_0000411201-mRNA-1"/>
    <property type="gene ID" value="SMUV_0000411201"/>
</dbReference>
<dbReference type="Proteomes" id="UP000046393">
    <property type="component" value="Unplaced"/>
</dbReference>
<comment type="similarity">
    <text evidence="1">Belongs to the peroxin-19 family.</text>
</comment>
<dbReference type="Pfam" id="PF04614">
    <property type="entry name" value="Pex19"/>
    <property type="match status" value="1"/>
</dbReference>
<keyword evidence="3" id="KW-0175">Coiled coil</keyword>
<dbReference type="PANTHER" id="PTHR12774:SF2">
    <property type="entry name" value="PEROXISOMAL BIOGENESIS FACTOR 19"/>
    <property type="match status" value="1"/>
</dbReference>
<feature type="compositionally biased region" description="Acidic residues" evidence="4">
    <location>
        <begin position="1"/>
        <end position="11"/>
    </location>
</feature>
<name>A0A0N5AI78_9BILA</name>
<feature type="compositionally biased region" description="Low complexity" evidence="4">
    <location>
        <begin position="12"/>
        <end position="21"/>
    </location>
</feature>
<dbReference type="InterPro" id="IPR038322">
    <property type="entry name" value="Pex19_C_sf"/>
</dbReference>
<organism evidence="5 6">
    <name type="scientific">Syphacia muris</name>
    <dbReference type="NCBI Taxonomy" id="451379"/>
    <lineage>
        <taxon>Eukaryota</taxon>
        <taxon>Metazoa</taxon>
        <taxon>Ecdysozoa</taxon>
        <taxon>Nematoda</taxon>
        <taxon>Chromadorea</taxon>
        <taxon>Rhabditida</taxon>
        <taxon>Spirurina</taxon>
        <taxon>Oxyuridomorpha</taxon>
        <taxon>Oxyuroidea</taxon>
        <taxon>Oxyuridae</taxon>
        <taxon>Syphacia</taxon>
    </lineage>
</organism>
<reference evidence="6" key="1">
    <citation type="submission" date="2017-02" db="UniProtKB">
        <authorList>
            <consortium name="WormBaseParasite"/>
        </authorList>
    </citation>
    <scope>IDENTIFICATION</scope>
</reference>